<dbReference type="EMBL" id="MLJW01000065">
    <property type="protein sequence ID" value="OIR03550.1"/>
    <property type="molecule type" value="Genomic_DNA"/>
</dbReference>
<keyword evidence="8 9" id="KW-0472">Membrane</keyword>
<dbReference type="NCBIfam" id="TIGR01726">
    <property type="entry name" value="HEQRo_perm_3TM"/>
    <property type="match status" value="1"/>
</dbReference>
<dbReference type="InterPro" id="IPR000515">
    <property type="entry name" value="MetI-like"/>
</dbReference>
<protein>
    <submittedName>
        <fullName evidence="11">Glutamate/aspartate transport system permease protein GltK</fullName>
    </submittedName>
</protein>
<dbReference type="PROSITE" id="PS50928">
    <property type="entry name" value="ABC_TM1"/>
    <property type="match status" value="1"/>
</dbReference>
<dbReference type="InterPro" id="IPR010065">
    <property type="entry name" value="AA_ABC_transptr_permease_3TM"/>
</dbReference>
<organism evidence="11">
    <name type="scientific">mine drainage metagenome</name>
    <dbReference type="NCBI Taxonomy" id="410659"/>
    <lineage>
        <taxon>unclassified sequences</taxon>
        <taxon>metagenomes</taxon>
        <taxon>ecological metagenomes</taxon>
    </lineage>
</organism>
<keyword evidence="6" id="KW-0029">Amino-acid transport</keyword>
<comment type="similarity">
    <text evidence="2">Belongs to the binding-protein-dependent transport system permease family. HisMQ subfamily.</text>
</comment>
<keyword evidence="4" id="KW-1003">Cell membrane</keyword>
<evidence type="ECO:0000256" key="9">
    <source>
        <dbReference type="SAM" id="Phobius"/>
    </source>
</evidence>
<gene>
    <name evidence="11" type="primary">gltK_1</name>
    <name evidence="11" type="ORF">GALL_144090</name>
</gene>
<evidence type="ECO:0000313" key="11">
    <source>
        <dbReference type="EMBL" id="OIR03550.1"/>
    </source>
</evidence>
<dbReference type="CDD" id="cd06261">
    <property type="entry name" value="TM_PBP2"/>
    <property type="match status" value="1"/>
</dbReference>
<keyword evidence="7 9" id="KW-1133">Transmembrane helix</keyword>
<feature type="transmembrane region" description="Helical" evidence="9">
    <location>
        <begin position="289"/>
        <end position="310"/>
    </location>
</feature>
<keyword evidence="5 9" id="KW-0812">Transmembrane</keyword>
<feature type="domain" description="ABC transmembrane type-1" evidence="10">
    <location>
        <begin position="75"/>
        <end position="303"/>
    </location>
</feature>
<dbReference type="GO" id="GO:0006865">
    <property type="term" value="P:amino acid transport"/>
    <property type="evidence" value="ECO:0007669"/>
    <property type="project" value="UniProtKB-KW"/>
</dbReference>
<name>A0A1J5SU34_9ZZZZ</name>
<evidence type="ECO:0000256" key="6">
    <source>
        <dbReference type="ARBA" id="ARBA00022970"/>
    </source>
</evidence>
<evidence type="ECO:0000256" key="7">
    <source>
        <dbReference type="ARBA" id="ARBA00022989"/>
    </source>
</evidence>
<dbReference type="GO" id="GO:0022857">
    <property type="term" value="F:transmembrane transporter activity"/>
    <property type="evidence" value="ECO:0007669"/>
    <property type="project" value="InterPro"/>
</dbReference>
<reference evidence="11" key="1">
    <citation type="submission" date="2016-10" db="EMBL/GenBank/DDBJ databases">
        <title>Sequence of Gallionella enrichment culture.</title>
        <authorList>
            <person name="Poehlein A."/>
            <person name="Muehling M."/>
            <person name="Daniel R."/>
        </authorList>
    </citation>
    <scope>NUCLEOTIDE SEQUENCE</scope>
</reference>
<dbReference type="PANTHER" id="PTHR30614">
    <property type="entry name" value="MEMBRANE COMPONENT OF AMINO ACID ABC TRANSPORTER"/>
    <property type="match status" value="1"/>
</dbReference>
<dbReference type="AlphaFoldDB" id="A0A1J5SU34"/>
<dbReference type="Gene3D" id="1.10.3720.10">
    <property type="entry name" value="MetI-like"/>
    <property type="match status" value="1"/>
</dbReference>
<dbReference type="Pfam" id="PF00528">
    <property type="entry name" value="BPD_transp_1"/>
    <property type="match status" value="1"/>
</dbReference>
<accession>A0A1J5SU34</accession>
<evidence type="ECO:0000256" key="5">
    <source>
        <dbReference type="ARBA" id="ARBA00022692"/>
    </source>
</evidence>
<dbReference type="GO" id="GO:0043190">
    <property type="term" value="C:ATP-binding cassette (ABC) transporter complex"/>
    <property type="evidence" value="ECO:0007669"/>
    <property type="project" value="InterPro"/>
</dbReference>
<proteinExistence type="inferred from homology"/>
<comment type="caution">
    <text evidence="11">The sequence shown here is derived from an EMBL/GenBank/DDBJ whole genome shotgun (WGS) entry which is preliminary data.</text>
</comment>
<evidence type="ECO:0000256" key="8">
    <source>
        <dbReference type="ARBA" id="ARBA00023136"/>
    </source>
</evidence>
<keyword evidence="3" id="KW-0813">Transport</keyword>
<dbReference type="InterPro" id="IPR043429">
    <property type="entry name" value="ArtM/GltK/GlnP/TcyL/YhdX-like"/>
</dbReference>
<evidence type="ECO:0000256" key="1">
    <source>
        <dbReference type="ARBA" id="ARBA00004651"/>
    </source>
</evidence>
<sequence length="321" mass="34013">MPGRRLRSFALQGVVAVGLALLLWLLFHITAANMRERGIHSGFGFLLEPAGFAIGESPLPFDSGDNVLWALVVGLVNTLRVALPAIAISTVLGTAIGLGRLSPNLLLRGLGKAYVETLRNVPLLLQLLAWYFVVTDLLPDSGAALQIVPHVFLSKSGLAVPWFGAGGLDLPVRGRFGVTGGAALTPEFIALLLGLSLYTAAYVAETVRAGIQSVPRGQSEAALALGLSRLQGFRLVLLPQALRSIIPPLTNQHLSLSKNVSLAVAIGYPDLVSVAGTTLNQTGRAAECIAVIMAVYLILSLLTAWASAWLERRTGHWAQRP</sequence>
<evidence type="ECO:0000259" key="10">
    <source>
        <dbReference type="PROSITE" id="PS50928"/>
    </source>
</evidence>
<evidence type="ECO:0000256" key="3">
    <source>
        <dbReference type="ARBA" id="ARBA00022448"/>
    </source>
</evidence>
<dbReference type="SUPFAM" id="SSF161098">
    <property type="entry name" value="MetI-like"/>
    <property type="match status" value="1"/>
</dbReference>
<evidence type="ECO:0000256" key="4">
    <source>
        <dbReference type="ARBA" id="ARBA00022475"/>
    </source>
</evidence>
<dbReference type="PANTHER" id="PTHR30614:SF37">
    <property type="entry name" value="AMINO-ACID ABC TRANSPORTER PERMEASE PROTEIN YHDX-RELATED"/>
    <property type="match status" value="1"/>
</dbReference>
<dbReference type="InterPro" id="IPR035906">
    <property type="entry name" value="MetI-like_sf"/>
</dbReference>
<evidence type="ECO:0000256" key="2">
    <source>
        <dbReference type="ARBA" id="ARBA00010072"/>
    </source>
</evidence>
<comment type="subcellular location">
    <subcellularLocation>
        <location evidence="1">Cell membrane</location>
        <topology evidence="1">Multi-pass membrane protein</topology>
    </subcellularLocation>
</comment>